<dbReference type="AlphaFoldDB" id="A0A1M7ERB8"/>
<dbReference type="Proteomes" id="UP000183974">
    <property type="component" value="Unassembled WGS sequence"/>
</dbReference>
<gene>
    <name evidence="1" type="ORF">SAMN05444398_107178</name>
</gene>
<dbReference type="Pfam" id="PF20132">
    <property type="entry name" value="DUF6522"/>
    <property type="match status" value="1"/>
</dbReference>
<proteinExistence type="predicted"/>
<keyword evidence="2" id="KW-1185">Reference proteome</keyword>
<sequence length="145" mass="15866">MTKIEIADDMMQVDAKVLAKALRMDTNDLKQGMRDGTITGRIERGEGKDAGKLRLTFFSADRRVRMTADENGNLLTCSAVDFTRRAMPVSRMGGGTTEVETAYRAQLDALLDNALQDTFPASDPVAISFDSPGRMVVGSGKHHDR</sequence>
<evidence type="ECO:0000313" key="1">
    <source>
        <dbReference type="EMBL" id="SHL94264.1"/>
    </source>
</evidence>
<evidence type="ECO:0000313" key="2">
    <source>
        <dbReference type="Proteomes" id="UP000183974"/>
    </source>
</evidence>
<dbReference type="InterPro" id="IPR045389">
    <property type="entry name" value="DUF6522"/>
</dbReference>
<dbReference type="RefSeq" id="WP_073035281.1">
    <property type="nucleotide sequence ID" value="NZ_BMLR01000007.1"/>
</dbReference>
<dbReference type="STRING" id="337701.SAMN05444398_107178"/>
<reference evidence="1 2" key="1">
    <citation type="submission" date="2016-11" db="EMBL/GenBank/DDBJ databases">
        <authorList>
            <person name="Jaros S."/>
            <person name="Januszkiewicz K."/>
            <person name="Wedrychowicz H."/>
        </authorList>
    </citation>
    <scope>NUCLEOTIDE SEQUENCE [LARGE SCALE GENOMIC DNA]</scope>
    <source>
        <strain evidence="1 2">DSM 29589</strain>
    </source>
</reference>
<organism evidence="1 2">
    <name type="scientific">Roseovarius pacificus</name>
    <dbReference type="NCBI Taxonomy" id="337701"/>
    <lineage>
        <taxon>Bacteria</taxon>
        <taxon>Pseudomonadati</taxon>
        <taxon>Pseudomonadota</taxon>
        <taxon>Alphaproteobacteria</taxon>
        <taxon>Rhodobacterales</taxon>
        <taxon>Roseobacteraceae</taxon>
        <taxon>Roseovarius</taxon>
    </lineage>
</organism>
<name>A0A1M7ERB8_9RHOB</name>
<accession>A0A1M7ERB8</accession>
<dbReference type="OrthoDB" id="8238457at2"/>
<protein>
    <submittedName>
        <fullName evidence="1">Uncharacterized protein</fullName>
    </submittedName>
</protein>
<dbReference type="EMBL" id="FRBR01000007">
    <property type="protein sequence ID" value="SHL94264.1"/>
    <property type="molecule type" value="Genomic_DNA"/>
</dbReference>